<proteinExistence type="predicted"/>
<feature type="region of interest" description="Disordered" evidence="1">
    <location>
        <begin position="1"/>
        <end position="24"/>
    </location>
</feature>
<evidence type="ECO:0000313" key="3">
    <source>
        <dbReference type="Proteomes" id="UP001500957"/>
    </source>
</evidence>
<dbReference type="EMBL" id="BAAAHE010000017">
    <property type="protein sequence ID" value="GAA0620393.1"/>
    <property type="molecule type" value="Genomic_DNA"/>
</dbReference>
<evidence type="ECO:0000313" key="2">
    <source>
        <dbReference type="EMBL" id="GAA0620393.1"/>
    </source>
</evidence>
<feature type="compositionally biased region" description="Basic and acidic residues" evidence="1">
    <location>
        <begin position="1"/>
        <end position="11"/>
    </location>
</feature>
<name>A0ABN1GV21_9ACTN</name>
<gene>
    <name evidence="2" type="ORF">GCM10009547_23740</name>
</gene>
<sequence length="92" mass="10360">MSKRRDGREHMNLSMPTPTLDAMNPEREELRRLVDEMPDQDVPAVLADLRRRLGPVTTPTSSWPPAWFGIAEGDGTAIGRRSEELLEDGFGR</sequence>
<reference evidence="2 3" key="1">
    <citation type="journal article" date="2019" name="Int. J. Syst. Evol. Microbiol.">
        <title>The Global Catalogue of Microorganisms (GCM) 10K type strain sequencing project: providing services to taxonomists for standard genome sequencing and annotation.</title>
        <authorList>
            <consortium name="The Broad Institute Genomics Platform"/>
            <consortium name="The Broad Institute Genome Sequencing Center for Infectious Disease"/>
            <person name="Wu L."/>
            <person name="Ma J."/>
        </authorList>
    </citation>
    <scope>NUCLEOTIDE SEQUENCE [LARGE SCALE GENOMIC DNA]</scope>
    <source>
        <strain evidence="2 3">JCM 10671</strain>
    </source>
</reference>
<protein>
    <submittedName>
        <fullName evidence="2">Uncharacterized protein</fullName>
    </submittedName>
</protein>
<evidence type="ECO:0000256" key="1">
    <source>
        <dbReference type="SAM" id="MobiDB-lite"/>
    </source>
</evidence>
<dbReference type="Proteomes" id="UP001500957">
    <property type="component" value="Unassembled WGS sequence"/>
</dbReference>
<keyword evidence="3" id="KW-1185">Reference proteome</keyword>
<accession>A0ABN1GV21</accession>
<comment type="caution">
    <text evidence="2">The sequence shown here is derived from an EMBL/GenBank/DDBJ whole genome shotgun (WGS) entry which is preliminary data.</text>
</comment>
<organism evidence="2 3">
    <name type="scientific">Sporichthya brevicatena</name>
    <dbReference type="NCBI Taxonomy" id="171442"/>
    <lineage>
        <taxon>Bacteria</taxon>
        <taxon>Bacillati</taxon>
        <taxon>Actinomycetota</taxon>
        <taxon>Actinomycetes</taxon>
        <taxon>Sporichthyales</taxon>
        <taxon>Sporichthyaceae</taxon>
        <taxon>Sporichthya</taxon>
    </lineage>
</organism>